<keyword evidence="2" id="KW-1185">Reference proteome</keyword>
<gene>
    <name evidence="1" type="ORF">H2200_006983</name>
</gene>
<evidence type="ECO:0000313" key="1">
    <source>
        <dbReference type="EMBL" id="KAJ9609211.1"/>
    </source>
</evidence>
<sequence>MLQDMIVCIRRDLQEQILSRRPRRAKLPDSTTGMSSVVLGVDRLLDSAARMTISESFDDHDDDMPTDYVDAASTSIGFEAIDNIMPVHSLKMESEYVDDSTTQQDTVTIGCVPTDYQAKKRFHEGRDEAEHFLANGGDDDDDGDDDDAGVILSKGRKSHIPIWSCSFLRQEDSSRLHIIVQRWQSSGFRVCGA</sequence>
<dbReference type="AlphaFoldDB" id="A0AA38X985"/>
<protein>
    <submittedName>
        <fullName evidence="1">Uncharacterized protein</fullName>
    </submittedName>
</protein>
<organism evidence="1 2">
    <name type="scientific">Cladophialophora chaetospira</name>
    <dbReference type="NCBI Taxonomy" id="386627"/>
    <lineage>
        <taxon>Eukaryota</taxon>
        <taxon>Fungi</taxon>
        <taxon>Dikarya</taxon>
        <taxon>Ascomycota</taxon>
        <taxon>Pezizomycotina</taxon>
        <taxon>Eurotiomycetes</taxon>
        <taxon>Chaetothyriomycetidae</taxon>
        <taxon>Chaetothyriales</taxon>
        <taxon>Herpotrichiellaceae</taxon>
        <taxon>Cladophialophora</taxon>
    </lineage>
</organism>
<comment type="caution">
    <text evidence="1">The sequence shown here is derived from an EMBL/GenBank/DDBJ whole genome shotgun (WGS) entry which is preliminary data.</text>
</comment>
<reference evidence="1" key="1">
    <citation type="submission" date="2022-10" db="EMBL/GenBank/DDBJ databases">
        <title>Culturing micro-colonial fungi from biological soil crusts in the Mojave desert and describing Neophaeococcomyces mojavensis, and introducing the new genera and species Taxawa tesnikishii.</title>
        <authorList>
            <person name="Kurbessoian T."/>
            <person name="Stajich J.E."/>
        </authorList>
    </citation>
    <scope>NUCLEOTIDE SEQUENCE</scope>
    <source>
        <strain evidence="1">TK_41</strain>
    </source>
</reference>
<name>A0AA38X985_9EURO</name>
<proteinExistence type="predicted"/>
<dbReference type="Proteomes" id="UP001172673">
    <property type="component" value="Unassembled WGS sequence"/>
</dbReference>
<dbReference type="EMBL" id="JAPDRK010000009">
    <property type="protein sequence ID" value="KAJ9609211.1"/>
    <property type="molecule type" value="Genomic_DNA"/>
</dbReference>
<accession>A0AA38X985</accession>
<evidence type="ECO:0000313" key="2">
    <source>
        <dbReference type="Proteomes" id="UP001172673"/>
    </source>
</evidence>